<evidence type="ECO:0000256" key="2">
    <source>
        <dbReference type="ARBA" id="ARBA00007400"/>
    </source>
</evidence>
<evidence type="ECO:0000256" key="7">
    <source>
        <dbReference type="SAM" id="Phobius"/>
    </source>
</evidence>
<proteinExistence type="inferred from homology"/>
<protein>
    <submittedName>
        <fullName evidence="9">Peptidoglycan/LPS O-acetylase OafA/YrhL</fullName>
    </submittedName>
</protein>
<evidence type="ECO:0000256" key="4">
    <source>
        <dbReference type="ARBA" id="ARBA00022692"/>
    </source>
</evidence>
<feature type="transmembrane region" description="Helical" evidence="7">
    <location>
        <begin position="305"/>
        <end position="323"/>
    </location>
</feature>
<keyword evidence="4 7" id="KW-0812">Transmembrane</keyword>
<feature type="transmembrane region" description="Helical" evidence="7">
    <location>
        <begin position="12"/>
        <end position="33"/>
    </location>
</feature>
<feature type="transmembrane region" description="Helical" evidence="7">
    <location>
        <begin position="266"/>
        <end position="284"/>
    </location>
</feature>
<feature type="transmembrane region" description="Helical" evidence="7">
    <location>
        <begin position="196"/>
        <end position="216"/>
    </location>
</feature>
<comment type="similarity">
    <text evidence="2">Belongs to the acyltransferase 3 family.</text>
</comment>
<accession>A0ABT9Y7D6</accession>
<evidence type="ECO:0000256" key="1">
    <source>
        <dbReference type="ARBA" id="ARBA00004651"/>
    </source>
</evidence>
<comment type="caution">
    <text evidence="9">The sequence shown here is derived from an EMBL/GenBank/DDBJ whole genome shotgun (WGS) entry which is preliminary data.</text>
</comment>
<organism evidence="9 10">
    <name type="scientific">Pectinatus haikarae</name>
    <dbReference type="NCBI Taxonomy" id="349096"/>
    <lineage>
        <taxon>Bacteria</taxon>
        <taxon>Bacillati</taxon>
        <taxon>Bacillota</taxon>
        <taxon>Negativicutes</taxon>
        <taxon>Selenomonadales</taxon>
        <taxon>Selenomonadaceae</taxon>
        <taxon>Pectinatus</taxon>
    </lineage>
</organism>
<evidence type="ECO:0000256" key="6">
    <source>
        <dbReference type="ARBA" id="ARBA00023136"/>
    </source>
</evidence>
<evidence type="ECO:0000313" key="10">
    <source>
        <dbReference type="Proteomes" id="UP001239167"/>
    </source>
</evidence>
<evidence type="ECO:0000313" key="9">
    <source>
        <dbReference type="EMBL" id="MDQ0203430.1"/>
    </source>
</evidence>
<dbReference type="PANTHER" id="PTHR40074">
    <property type="entry name" value="O-ACETYLTRANSFERASE WECH"/>
    <property type="match status" value="1"/>
</dbReference>
<dbReference type="Pfam" id="PF01757">
    <property type="entry name" value="Acyl_transf_3"/>
    <property type="match status" value="1"/>
</dbReference>
<feature type="domain" description="Acyltransferase 3" evidence="8">
    <location>
        <begin position="9"/>
        <end position="351"/>
    </location>
</feature>
<dbReference type="InterPro" id="IPR002656">
    <property type="entry name" value="Acyl_transf_3_dom"/>
</dbReference>
<evidence type="ECO:0000259" key="8">
    <source>
        <dbReference type="Pfam" id="PF01757"/>
    </source>
</evidence>
<feature type="transmembrane region" description="Helical" evidence="7">
    <location>
        <begin position="228"/>
        <end position="246"/>
    </location>
</feature>
<feature type="transmembrane region" description="Helical" evidence="7">
    <location>
        <begin position="335"/>
        <end position="355"/>
    </location>
</feature>
<dbReference type="Proteomes" id="UP001239167">
    <property type="component" value="Unassembled WGS sequence"/>
</dbReference>
<keyword evidence="6 7" id="KW-0472">Membrane</keyword>
<feature type="transmembrane region" description="Helical" evidence="7">
    <location>
        <begin position="39"/>
        <end position="66"/>
    </location>
</feature>
<keyword evidence="5 7" id="KW-1133">Transmembrane helix</keyword>
<dbReference type="RefSeq" id="WP_307223474.1">
    <property type="nucleotide sequence ID" value="NZ_JAUSUE010000006.1"/>
</dbReference>
<reference evidence="9 10" key="1">
    <citation type="submission" date="2023-07" db="EMBL/GenBank/DDBJ databases">
        <title>Genomic Encyclopedia of Type Strains, Phase IV (KMG-IV): sequencing the most valuable type-strain genomes for metagenomic binning, comparative biology and taxonomic classification.</title>
        <authorList>
            <person name="Goeker M."/>
        </authorList>
    </citation>
    <scope>NUCLEOTIDE SEQUENCE [LARGE SCALE GENOMIC DNA]</scope>
    <source>
        <strain evidence="9 10">DSM 16980</strain>
    </source>
</reference>
<keyword evidence="3" id="KW-1003">Cell membrane</keyword>
<sequence length="375" mass="43960">MALKKPRINAIEYMRGISMLGVIGIHVGSQYIINTNANIQLIAVFEIMTRFSVPIFFFISAFGLFYNLDINAKFDYSQFMKKRFKTVLVPYFVWSFFYTALYAVRYNDPSVLNPFHMVYLLFFGIASYQLYFMVILIWFYLFMPLWIYMVKHSSRKSFFLLLLAQIVFDYYSSFIMNPYGIINPLIKDLLVYRLNYWVVHYVFIFILGGFLAVHFEKFRAFMKERRKFIRMFFIASLAGLLGYYYYCIFAEGYTALEAINTAHQLSPAGMIYTIGAVIFLFSEFCNCRYPESVKSFFSLLGQHSYFAYLCHPIFISVLAAVMVKLNLVMTAVSSMIFYAAVVFLSIIAAVFCRCFSEKYCPYINFLTIGIYPKHK</sequence>
<dbReference type="PANTHER" id="PTHR40074:SF2">
    <property type="entry name" value="O-ACETYLTRANSFERASE WECH"/>
    <property type="match status" value="1"/>
</dbReference>
<evidence type="ECO:0000256" key="5">
    <source>
        <dbReference type="ARBA" id="ARBA00022989"/>
    </source>
</evidence>
<evidence type="ECO:0000256" key="3">
    <source>
        <dbReference type="ARBA" id="ARBA00022475"/>
    </source>
</evidence>
<keyword evidence="10" id="KW-1185">Reference proteome</keyword>
<feature type="transmembrane region" description="Helical" evidence="7">
    <location>
        <begin position="87"/>
        <end position="105"/>
    </location>
</feature>
<name>A0ABT9Y7D6_9FIRM</name>
<dbReference type="EMBL" id="JAUSUE010000006">
    <property type="protein sequence ID" value="MDQ0203430.1"/>
    <property type="molecule type" value="Genomic_DNA"/>
</dbReference>
<feature type="transmembrane region" description="Helical" evidence="7">
    <location>
        <begin position="158"/>
        <end position="176"/>
    </location>
</feature>
<feature type="transmembrane region" description="Helical" evidence="7">
    <location>
        <begin position="117"/>
        <end position="146"/>
    </location>
</feature>
<gene>
    <name evidence="9" type="ORF">J2S01_001146</name>
</gene>
<comment type="subcellular location">
    <subcellularLocation>
        <location evidence="1">Cell membrane</location>
        <topology evidence="1">Multi-pass membrane protein</topology>
    </subcellularLocation>
</comment>